<dbReference type="GO" id="GO:0005524">
    <property type="term" value="F:ATP binding"/>
    <property type="evidence" value="ECO:0007669"/>
    <property type="project" value="UniProtKB-KW"/>
</dbReference>
<dbReference type="AlphaFoldDB" id="A0A2V4AVN9"/>
<evidence type="ECO:0000256" key="1">
    <source>
        <dbReference type="ARBA" id="ARBA00022598"/>
    </source>
</evidence>
<evidence type="ECO:0000313" key="6">
    <source>
        <dbReference type="Proteomes" id="UP000249915"/>
    </source>
</evidence>
<dbReference type="Pfam" id="PF13607">
    <property type="entry name" value="Succ_CoA_lig"/>
    <property type="match status" value="1"/>
</dbReference>
<evidence type="ECO:0000256" key="3">
    <source>
        <dbReference type="ARBA" id="ARBA00022840"/>
    </source>
</evidence>
<dbReference type="Proteomes" id="UP000249915">
    <property type="component" value="Unassembled WGS sequence"/>
</dbReference>
<dbReference type="Gene3D" id="3.40.50.261">
    <property type="entry name" value="Succinyl-CoA synthetase domains"/>
    <property type="match status" value="2"/>
</dbReference>
<dbReference type="Gene3D" id="3.40.50.720">
    <property type="entry name" value="NAD(P)-binding Rossmann-like Domain"/>
    <property type="match status" value="1"/>
</dbReference>
<name>A0A2V4AVN9_9PSEU</name>
<sequence length="670" mass="69650">MAIRNLTGYGFEGEVLPVHRDGGTLLGQKVYPDVASVPIDPDLAILGVSPARVPDAIEQLAGRGCRKVVLIADGYVERADDVGAARTAELAELCARLDVELVGPNGIGVACFASGLVPICEPIPAGVQPGHVSIISHSGALISGILDGFVAEGVGVNTVVSVGNGTVTNLLDWLEWTVDDSGTRTVACYAEGIGDLARFRDIALRAAGNGTLIVLLAAGRSRLARDIALSHTASIAGDHDLLDAVCADTGVARVPDVETLVTACHLQDRGLAQGPLVITSSGGAATLTADLAADAGLTLPQLSAASATLLGDVVSASGHIGNPMDLTASRGLDGPARRRLYEALLRDEHVGGGLCVLPITFPDEEGHRGMHRDLISSLAEASERTGRHVVLTPIGDQAVTDWVSRTVAAAPRLGLVRSLRRATEALGILQRRARHVRAEPVRQERSGTRADDTEWMSESTAKAMLAARGFPVVRGVRVASSGDLATAELPGDGPYVVKGVVREVAHKARLGLVKLGIPDSAAVRCAAEDVENSARAHGFADRFEGLLIEQQVAGFELMAATRWSMGVGFLTLAVGGTLVEAVRTGASVALPWHPGSWASLLDRSGLRAVLETLPDGAETAVHSLCEALARDVVDGELAAFETVELNPVIVDSSGNTHIADALLLRSDGGR</sequence>
<dbReference type="SUPFAM" id="SSF52210">
    <property type="entry name" value="Succinyl-CoA synthetase domains"/>
    <property type="match status" value="2"/>
</dbReference>
<organism evidence="5 6">
    <name type="scientific">Prauserella muralis</name>
    <dbReference type="NCBI Taxonomy" id="588067"/>
    <lineage>
        <taxon>Bacteria</taxon>
        <taxon>Bacillati</taxon>
        <taxon>Actinomycetota</taxon>
        <taxon>Actinomycetes</taxon>
        <taxon>Pseudonocardiales</taxon>
        <taxon>Pseudonocardiaceae</taxon>
        <taxon>Prauserella</taxon>
    </lineage>
</organism>
<dbReference type="InterPro" id="IPR036291">
    <property type="entry name" value="NAD(P)-bd_dom_sf"/>
</dbReference>
<keyword evidence="1" id="KW-0436">Ligase</keyword>
<keyword evidence="2" id="KW-0547">Nucleotide-binding</keyword>
<dbReference type="Pfam" id="PF13549">
    <property type="entry name" value="ATP-grasp_5"/>
    <property type="match status" value="1"/>
</dbReference>
<comment type="caution">
    <text evidence="5">The sequence shown here is derived from an EMBL/GenBank/DDBJ whole genome shotgun (WGS) entry which is preliminary data.</text>
</comment>
<gene>
    <name evidence="5" type="ORF">BAY60_19620</name>
</gene>
<keyword evidence="6" id="KW-1185">Reference proteome</keyword>
<reference evidence="5 6" key="1">
    <citation type="submission" date="2016-07" db="EMBL/GenBank/DDBJ databases">
        <title>Draft genome sequence of Prauserella muralis DSM 45305, isolated from a mould-covered wall in an indoor environment.</title>
        <authorList>
            <person name="Ruckert C."/>
            <person name="Albersmeier A."/>
            <person name="Jiang C.-L."/>
            <person name="Jiang Y."/>
            <person name="Kalinowski J."/>
            <person name="Schneider O."/>
            <person name="Winkler A."/>
            <person name="Zotchev S.B."/>
        </authorList>
    </citation>
    <scope>NUCLEOTIDE SEQUENCE [LARGE SCALE GENOMIC DNA]</scope>
    <source>
        <strain evidence="5 6">DSM 45305</strain>
    </source>
</reference>
<feature type="domain" description="CoA-binding" evidence="4">
    <location>
        <begin position="1"/>
        <end position="75"/>
    </location>
</feature>
<dbReference type="InterPro" id="IPR013815">
    <property type="entry name" value="ATP_grasp_subdomain_1"/>
</dbReference>
<dbReference type="InterPro" id="IPR003781">
    <property type="entry name" value="CoA-bd"/>
</dbReference>
<dbReference type="Gene3D" id="3.30.1490.20">
    <property type="entry name" value="ATP-grasp fold, A domain"/>
    <property type="match status" value="1"/>
</dbReference>
<evidence type="ECO:0000259" key="4">
    <source>
        <dbReference type="SMART" id="SM00881"/>
    </source>
</evidence>
<dbReference type="InterPro" id="IPR032875">
    <property type="entry name" value="Succ_CoA_lig_flav_dom"/>
</dbReference>
<proteinExistence type="predicted"/>
<dbReference type="PANTHER" id="PTHR43334">
    <property type="entry name" value="ACETATE--COA LIGASE [ADP-FORMING]"/>
    <property type="match status" value="1"/>
</dbReference>
<dbReference type="GO" id="GO:0016874">
    <property type="term" value="F:ligase activity"/>
    <property type="evidence" value="ECO:0007669"/>
    <property type="project" value="UniProtKB-KW"/>
</dbReference>
<dbReference type="SUPFAM" id="SSF56059">
    <property type="entry name" value="Glutathione synthetase ATP-binding domain-like"/>
    <property type="match status" value="1"/>
</dbReference>
<evidence type="ECO:0000256" key="2">
    <source>
        <dbReference type="ARBA" id="ARBA00022741"/>
    </source>
</evidence>
<accession>A0A2V4AVN9</accession>
<protein>
    <recommendedName>
        <fullName evidence="4">CoA-binding domain-containing protein</fullName>
    </recommendedName>
</protein>
<dbReference type="SUPFAM" id="SSF51735">
    <property type="entry name" value="NAD(P)-binding Rossmann-fold domains"/>
    <property type="match status" value="1"/>
</dbReference>
<evidence type="ECO:0000313" key="5">
    <source>
        <dbReference type="EMBL" id="PXY24714.1"/>
    </source>
</evidence>
<dbReference type="Gene3D" id="3.30.470.20">
    <property type="entry name" value="ATP-grasp fold, B domain"/>
    <property type="match status" value="1"/>
</dbReference>
<dbReference type="InterPro" id="IPR051538">
    <property type="entry name" value="Acyl-CoA_Synth/Transferase"/>
</dbReference>
<dbReference type="EMBL" id="MASW01000004">
    <property type="protein sequence ID" value="PXY24714.1"/>
    <property type="molecule type" value="Genomic_DNA"/>
</dbReference>
<keyword evidence="3" id="KW-0067">ATP-binding</keyword>
<dbReference type="Pfam" id="PF13380">
    <property type="entry name" value="CoA_binding_2"/>
    <property type="match status" value="1"/>
</dbReference>
<dbReference type="InterPro" id="IPR016102">
    <property type="entry name" value="Succinyl-CoA_synth-like"/>
</dbReference>
<dbReference type="PANTHER" id="PTHR43334:SF1">
    <property type="entry name" value="3-HYDROXYPROPIONATE--COA LIGASE [ADP-FORMING]"/>
    <property type="match status" value="1"/>
</dbReference>
<dbReference type="SMART" id="SM00881">
    <property type="entry name" value="CoA_binding"/>
    <property type="match status" value="1"/>
</dbReference>